<evidence type="ECO:0000313" key="1">
    <source>
        <dbReference type="EMBL" id="MCW8107599.1"/>
    </source>
</evidence>
<dbReference type="EC" id="2.7.7.81" evidence="1"/>
<dbReference type="RefSeq" id="WP_265616306.1">
    <property type="nucleotide sequence ID" value="NZ_JAPFRD010000005.1"/>
</dbReference>
<organism evidence="1 2">
    <name type="scientific">Alteromonas aquimaris</name>
    <dbReference type="NCBI Taxonomy" id="2998417"/>
    <lineage>
        <taxon>Bacteria</taxon>
        <taxon>Pseudomonadati</taxon>
        <taxon>Pseudomonadota</taxon>
        <taxon>Gammaproteobacteria</taxon>
        <taxon>Alteromonadales</taxon>
        <taxon>Alteromonadaceae</taxon>
        <taxon>Alteromonas/Salinimonas group</taxon>
        <taxon>Alteromonas</taxon>
    </lineage>
</organism>
<evidence type="ECO:0000313" key="2">
    <source>
        <dbReference type="Proteomes" id="UP001142810"/>
    </source>
</evidence>
<keyword evidence="2" id="KW-1185">Reference proteome</keyword>
<protein>
    <submittedName>
        <fullName evidence="1">Pseudaminic acid cytidylyltransferase</fullName>
        <ecNumber evidence="1">2.7.7.81</ecNumber>
    </submittedName>
</protein>
<dbReference type="CDD" id="cd02513">
    <property type="entry name" value="CMP-NeuAc_Synthase"/>
    <property type="match status" value="1"/>
</dbReference>
<dbReference type="InterPro" id="IPR050793">
    <property type="entry name" value="CMP-NeuNAc_synthase"/>
</dbReference>
<dbReference type="Gene3D" id="3.90.550.10">
    <property type="entry name" value="Spore Coat Polysaccharide Biosynthesis Protein SpsA, Chain A"/>
    <property type="match status" value="1"/>
</dbReference>
<reference evidence="1" key="1">
    <citation type="submission" date="2022-11" db="EMBL/GenBank/DDBJ databases">
        <title>Alteromonas sp. nov., isolated from sea water of the Qingdao.</title>
        <authorList>
            <person name="Wang Q."/>
        </authorList>
    </citation>
    <scope>NUCLEOTIDE SEQUENCE</scope>
    <source>
        <strain evidence="1">ASW11-7</strain>
    </source>
</reference>
<dbReference type="InterPro" id="IPR003329">
    <property type="entry name" value="Cytidylyl_trans"/>
</dbReference>
<dbReference type="InterPro" id="IPR029044">
    <property type="entry name" value="Nucleotide-diphossugar_trans"/>
</dbReference>
<dbReference type="Pfam" id="PF02348">
    <property type="entry name" value="CTP_transf_3"/>
    <property type="match status" value="1"/>
</dbReference>
<dbReference type="PANTHER" id="PTHR21485">
    <property type="entry name" value="HAD SUPERFAMILY MEMBERS CMAS AND KDSC"/>
    <property type="match status" value="1"/>
</dbReference>
<keyword evidence="1" id="KW-0548">Nucleotidyltransferase</keyword>
<dbReference type="NCBIfam" id="TIGR03584">
    <property type="entry name" value="PseF"/>
    <property type="match status" value="1"/>
</dbReference>
<dbReference type="GO" id="GO:0016779">
    <property type="term" value="F:nucleotidyltransferase activity"/>
    <property type="evidence" value="ECO:0007669"/>
    <property type="project" value="UniProtKB-KW"/>
</dbReference>
<keyword evidence="1" id="KW-0808">Transferase</keyword>
<name>A0ABT3P4B8_9ALTE</name>
<comment type="caution">
    <text evidence="1">The sequence shown here is derived from an EMBL/GenBank/DDBJ whole genome shotgun (WGS) entry which is preliminary data.</text>
</comment>
<dbReference type="Proteomes" id="UP001142810">
    <property type="component" value="Unassembled WGS sequence"/>
</dbReference>
<proteinExistence type="predicted"/>
<dbReference type="InterPro" id="IPR020039">
    <property type="entry name" value="PseF"/>
</dbReference>
<gene>
    <name evidence="1" type="primary">pseF</name>
    <name evidence="1" type="ORF">OPS25_03650</name>
</gene>
<accession>A0ABT3P4B8</accession>
<dbReference type="EMBL" id="JAPFRD010000005">
    <property type="protein sequence ID" value="MCW8107599.1"/>
    <property type="molecule type" value="Genomic_DNA"/>
</dbReference>
<dbReference type="PANTHER" id="PTHR21485:SF6">
    <property type="entry name" value="N-ACYLNEURAMINATE CYTIDYLYLTRANSFERASE-RELATED"/>
    <property type="match status" value="1"/>
</dbReference>
<sequence length="229" mass="25680">MNIAVIPARGGSKRIKHKNIKLFAGKPLITYSIDAAINSRQFDEIIVSTDSPDIAKIARECGATQIIERPANLADDFTGTTPVIQHAIKEYERLHQAVDFVCCIYATAPFLSADYLLQGINQLKQDGQKQYAFSVTTFDFPIQRAIRLAAGGVEPIDSSKMGKRSQDLEECYHDAGQFYWGRKEAFLAGAHTFAHHSIPVILPRYLVQDIDTPEDWQRAELMYKAYIEG</sequence>
<dbReference type="SUPFAM" id="SSF53448">
    <property type="entry name" value="Nucleotide-diphospho-sugar transferases"/>
    <property type="match status" value="1"/>
</dbReference>